<comment type="caution">
    <text evidence="2">The sequence shown here is derived from an EMBL/GenBank/DDBJ whole genome shotgun (WGS) entry which is preliminary data.</text>
</comment>
<dbReference type="RefSeq" id="WP_016959394.1">
    <property type="nucleotide sequence ID" value="NZ_AJWN02000038.1"/>
</dbReference>
<dbReference type="Pfam" id="PF09361">
    <property type="entry name" value="Phasin_2"/>
    <property type="match status" value="1"/>
</dbReference>
<dbReference type="InterPro" id="IPR014176">
    <property type="entry name" value="Phasin_subfam-3"/>
</dbReference>
<keyword evidence="3" id="KW-1185">Reference proteome</keyword>
<organism evidence="2 3">
    <name type="scientific">Enterovibrio norvegicus FF-454</name>
    <dbReference type="NCBI Taxonomy" id="1185651"/>
    <lineage>
        <taxon>Bacteria</taxon>
        <taxon>Pseudomonadati</taxon>
        <taxon>Pseudomonadota</taxon>
        <taxon>Gammaproteobacteria</taxon>
        <taxon>Vibrionales</taxon>
        <taxon>Vibrionaceae</taxon>
        <taxon>Enterovibrio</taxon>
    </lineage>
</organism>
<dbReference type="Proteomes" id="UP000095039">
    <property type="component" value="Unassembled WGS sequence"/>
</dbReference>
<proteinExistence type="predicted"/>
<dbReference type="EMBL" id="AJWN02000038">
    <property type="protein sequence ID" value="OEE62411.1"/>
    <property type="molecule type" value="Genomic_DNA"/>
</dbReference>
<evidence type="ECO:0000313" key="2">
    <source>
        <dbReference type="EMBL" id="OEE62411.1"/>
    </source>
</evidence>
<reference evidence="2 3" key="1">
    <citation type="journal article" date="2012" name="Science">
        <title>Ecological populations of bacteria act as socially cohesive units of antibiotic production and resistance.</title>
        <authorList>
            <person name="Cordero O.X."/>
            <person name="Wildschutte H."/>
            <person name="Kirkup B."/>
            <person name="Proehl S."/>
            <person name="Ngo L."/>
            <person name="Hussain F."/>
            <person name="Le Roux F."/>
            <person name="Mincer T."/>
            <person name="Polz M.F."/>
        </authorList>
    </citation>
    <scope>NUCLEOTIDE SEQUENCE [LARGE SCALE GENOMIC DNA]</scope>
    <source>
        <strain evidence="2 3">FF-454</strain>
    </source>
</reference>
<dbReference type="AlphaFoldDB" id="A0A1E5CA66"/>
<name>A0A1E5CA66_9GAMM</name>
<gene>
    <name evidence="2" type="ORF">A1OK_07615</name>
</gene>
<evidence type="ECO:0000259" key="1">
    <source>
        <dbReference type="Pfam" id="PF09361"/>
    </source>
</evidence>
<evidence type="ECO:0000313" key="3">
    <source>
        <dbReference type="Proteomes" id="UP000095039"/>
    </source>
</evidence>
<dbReference type="NCBIfam" id="TIGR02809">
    <property type="entry name" value="phasin_3"/>
    <property type="match status" value="1"/>
</dbReference>
<feature type="domain" description="Phasin" evidence="1">
    <location>
        <begin position="8"/>
        <end position="108"/>
    </location>
</feature>
<sequence length="115" mass="12657">MYTDMFKTFSEQTEKALAPYVKFNKLLAKNVQTLTELQLTAVRTYGDMGLSQVKAASSVTDVTSMTAFGGQQMAAMTKLSQQMMDDSNKLQSIAKEFKEDLEQLTADNVKAATPA</sequence>
<dbReference type="InterPro" id="IPR018968">
    <property type="entry name" value="Phasin"/>
</dbReference>
<protein>
    <submittedName>
        <fullName evidence="2">Phasin family protein</fullName>
    </submittedName>
</protein>
<accession>A0A1E5CA66</accession>